<dbReference type="RefSeq" id="WP_278100292.1">
    <property type="nucleotide sequence ID" value="NZ_CP091092.1"/>
</dbReference>
<evidence type="ECO:0000256" key="2">
    <source>
        <dbReference type="ARBA" id="ARBA00004733"/>
    </source>
</evidence>
<evidence type="ECO:0000256" key="5">
    <source>
        <dbReference type="ARBA" id="ARBA00022822"/>
    </source>
</evidence>
<dbReference type="InterPro" id="IPR002028">
    <property type="entry name" value="Trp_synthase_suA"/>
</dbReference>
<dbReference type="Pfam" id="PF00290">
    <property type="entry name" value="Trp_syntA"/>
    <property type="match status" value="1"/>
</dbReference>
<evidence type="ECO:0000313" key="11">
    <source>
        <dbReference type="EMBL" id="WFN37451.1"/>
    </source>
</evidence>
<protein>
    <recommendedName>
        <fullName evidence="9">Tryptophan synthase alpha chain</fullName>
        <ecNumber evidence="9">4.2.1.20</ecNumber>
    </recommendedName>
</protein>
<evidence type="ECO:0000256" key="9">
    <source>
        <dbReference type="HAMAP-Rule" id="MF_00131"/>
    </source>
</evidence>
<dbReference type="GO" id="GO:0004834">
    <property type="term" value="F:tryptophan synthase activity"/>
    <property type="evidence" value="ECO:0007669"/>
    <property type="project" value="UniProtKB-UniRule"/>
</dbReference>
<keyword evidence="6 9" id="KW-0057">Aromatic amino acid biosynthesis</keyword>
<evidence type="ECO:0000256" key="7">
    <source>
        <dbReference type="ARBA" id="ARBA00023239"/>
    </source>
</evidence>
<dbReference type="InterPro" id="IPR013785">
    <property type="entry name" value="Aldolase_TIM"/>
</dbReference>
<organism evidence="11 12">
    <name type="scientific">Methanomicrobium antiquum</name>
    <dbReference type="NCBI Taxonomy" id="487686"/>
    <lineage>
        <taxon>Archaea</taxon>
        <taxon>Methanobacteriati</taxon>
        <taxon>Methanobacteriota</taxon>
        <taxon>Stenosarchaea group</taxon>
        <taxon>Methanomicrobia</taxon>
        <taxon>Methanomicrobiales</taxon>
        <taxon>Methanomicrobiaceae</taxon>
        <taxon>Methanomicrobium</taxon>
    </lineage>
</organism>
<evidence type="ECO:0000313" key="12">
    <source>
        <dbReference type="Proteomes" id="UP001218895"/>
    </source>
</evidence>
<reference evidence="11" key="1">
    <citation type="submission" date="2022-01" db="EMBL/GenBank/DDBJ databases">
        <title>Complete genome of Methanomicrobium antiquum DSM 21220.</title>
        <authorList>
            <person name="Chen S.-C."/>
            <person name="You Y.-T."/>
            <person name="Zhou Y.-Z."/>
            <person name="Lai M.-C."/>
        </authorList>
    </citation>
    <scope>NUCLEOTIDE SEQUENCE</scope>
    <source>
        <strain evidence="11">DSM 21220</strain>
    </source>
</reference>
<dbReference type="InterPro" id="IPR011060">
    <property type="entry name" value="RibuloseP-bd_barrel"/>
</dbReference>
<accession>A0AAF0JNI7</accession>
<evidence type="ECO:0000256" key="1">
    <source>
        <dbReference type="ARBA" id="ARBA00003365"/>
    </source>
</evidence>
<evidence type="ECO:0000256" key="8">
    <source>
        <dbReference type="ARBA" id="ARBA00049047"/>
    </source>
</evidence>
<dbReference type="HAMAP" id="MF_00131">
    <property type="entry name" value="Trp_synth_alpha"/>
    <property type="match status" value="1"/>
</dbReference>
<dbReference type="SUPFAM" id="SSF51366">
    <property type="entry name" value="Ribulose-phoshate binding barrel"/>
    <property type="match status" value="1"/>
</dbReference>
<dbReference type="PANTHER" id="PTHR43406">
    <property type="entry name" value="TRYPTOPHAN SYNTHASE, ALPHA CHAIN"/>
    <property type="match status" value="1"/>
</dbReference>
<dbReference type="InterPro" id="IPR018204">
    <property type="entry name" value="Trp_synthase_alpha_AS"/>
</dbReference>
<dbReference type="GO" id="GO:0005829">
    <property type="term" value="C:cytosol"/>
    <property type="evidence" value="ECO:0007669"/>
    <property type="project" value="TreeGrafter"/>
</dbReference>
<dbReference type="EMBL" id="CP091092">
    <property type="protein sequence ID" value="WFN37451.1"/>
    <property type="molecule type" value="Genomic_DNA"/>
</dbReference>
<comment type="pathway">
    <text evidence="2 9">Amino-acid biosynthesis; L-tryptophan biosynthesis; L-tryptophan from chorismate: step 5/5.</text>
</comment>
<gene>
    <name evidence="9 11" type="primary">trpA</name>
    <name evidence="11" type="ORF">L1994_03425</name>
</gene>
<dbReference type="Gene3D" id="3.20.20.70">
    <property type="entry name" value="Aldolase class I"/>
    <property type="match status" value="1"/>
</dbReference>
<dbReference type="AlphaFoldDB" id="A0AAF0JNI7"/>
<dbReference type="FunFam" id="3.20.20.70:FF:000037">
    <property type="entry name" value="Tryptophan synthase alpha chain"/>
    <property type="match status" value="1"/>
</dbReference>
<dbReference type="PANTHER" id="PTHR43406:SF1">
    <property type="entry name" value="TRYPTOPHAN SYNTHASE ALPHA CHAIN, CHLOROPLASTIC"/>
    <property type="match status" value="1"/>
</dbReference>
<dbReference type="CDD" id="cd04724">
    <property type="entry name" value="Tryptophan_synthase_alpha"/>
    <property type="match status" value="1"/>
</dbReference>
<comment type="catalytic activity">
    <reaction evidence="8 9">
        <text>(1S,2R)-1-C-(indol-3-yl)glycerol 3-phosphate + L-serine = D-glyceraldehyde 3-phosphate + L-tryptophan + H2O</text>
        <dbReference type="Rhea" id="RHEA:10532"/>
        <dbReference type="ChEBI" id="CHEBI:15377"/>
        <dbReference type="ChEBI" id="CHEBI:33384"/>
        <dbReference type="ChEBI" id="CHEBI:57912"/>
        <dbReference type="ChEBI" id="CHEBI:58866"/>
        <dbReference type="ChEBI" id="CHEBI:59776"/>
        <dbReference type="EC" id="4.2.1.20"/>
    </reaction>
</comment>
<evidence type="ECO:0000256" key="4">
    <source>
        <dbReference type="ARBA" id="ARBA00022605"/>
    </source>
</evidence>
<keyword evidence="7 9" id="KW-0456">Lyase</keyword>
<proteinExistence type="inferred from homology"/>
<keyword evidence="12" id="KW-1185">Reference proteome</keyword>
<dbReference type="Proteomes" id="UP001218895">
    <property type="component" value="Chromosome"/>
</dbReference>
<evidence type="ECO:0000256" key="10">
    <source>
        <dbReference type="RuleBase" id="RU003662"/>
    </source>
</evidence>
<evidence type="ECO:0000256" key="6">
    <source>
        <dbReference type="ARBA" id="ARBA00023141"/>
    </source>
</evidence>
<dbReference type="GeneID" id="79949416"/>
<evidence type="ECO:0000256" key="3">
    <source>
        <dbReference type="ARBA" id="ARBA00011270"/>
    </source>
</evidence>
<keyword evidence="5 9" id="KW-0822">Tryptophan biosynthesis</keyword>
<dbReference type="KEGG" id="manq:L1994_03425"/>
<dbReference type="PROSITE" id="PS00167">
    <property type="entry name" value="TRP_SYNTHASE_ALPHA"/>
    <property type="match status" value="1"/>
</dbReference>
<sequence>MDGVLAKGILGRERLSRAFEKPGFVAYTVAGDPTISDSVQIAKALIDGGCDVLELGVPFSDPVADGGVIQAGDKRAIDAGISVDGVFEIVKDIRKYSDVAVVFLVYANIVYQRGIDRFYNEAKEAGVDGILIVDMPPEEAGEVYSASLKTGIAQIFLVTQTTSDERLYGILEMAFGFIYLVSALGVTGKRSEVSGEAYYLLQRVRRALDLAGKDVPVAVGFGISEPLHAEEIIRAGADGVIVGSAIVSIIEKNREDISRACSELRNYVGMMKQAVSLK</sequence>
<feature type="active site" description="Proton acceptor" evidence="9">
    <location>
        <position position="65"/>
    </location>
</feature>
<dbReference type="EC" id="4.2.1.20" evidence="9"/>
<comment type="similarity">
    <text evidence="9 10">Belongs to the TrpA family.</text>
</comment>
<dbReference type="NCBIfam" id="TIGR00262">
    <property type="entry name" value="trpA"/>
    <property type="match status" value="1"/>
</dbReference>
<comment type="subunit">
    <text evidence="3 9">Tetramer of two alpha and two beta chains.</text>
</comment>
<feature type="active site" description="Proton acceptor" evidence="9">
    <location>
        <position position="54"/>
    </location>
</feature>
<comment type="function">
    <text evidence="1 9">The alpha subunit is responsible for the aldol cleavage of indoleglycerol phosphate to indole and glyceraldehyde 3-phosphate.</text>
</comment>
<keyword evidence="4 9" id="KW-0028">Amino-acid biosynthesis</keyword>
<name>A0AAF0JNI7_9EURY</name>